<dbReference type="Gene3D" id="3.40.30.10">
    <property type="entry name" value="Glutaredoxin"/>
    <property type="match status" value="1"/>
</dbReference>
<organism evidence="1 2">
    <name type="scientific">Seongchinamella unica</name>
    <dbReference type="NCBI Taxonomy" id="2547392"/>
    <lineage>
        <taxon>Bacteria</taxon>
        <taxon>Pseudomonadati</taxon>
        <taxon>Pseudomonadota</taxon>
        <taxon>Gammaproteobacteria</taxon>
        <taxon>Cellvibrionales</taxon>
        <taxon>Halieaceae</taxon>
        <taxon>Seongchinamella</taxon>
    </lineage>
</organism>
<dbReference type="InterPro" id="IPR010296">
    <property type="entry name" value="DUF899_thioredox"/>
</dbReference>
<protein>
    <submittedName>
        <fullName evidence="1">DUF899 domain-containing protein</fullName>
    </submittedName>
</protein>
<name>A0A4R5LWQ4_9GAMM</name>
<evidence type="ECO:0000313" key="1">
    <source>
        <dbReference type="EMBL" id="TDG15914.1"/>
    </source>
</evidence>
<keyword evidence="2" id="KW-1185">Reference proteome</keyword>
<dbReference type="RefSeq" id="WP_133210834.1">
    <property type="nucleotide sequence ID" value="NZ_SMSE01000001.1"/>
</dbReference>
<dbReference type="InterPro" id="IPR036249">
    <property type="entry name" value="Thioredoxin-like_sf"/>
</dbReference>
<dbReference type="Pfam" id="PF05988">
    <property type="entry name" value="DUF899"/>
    <property type="match status" value="1"/>
</dbReference>
<dbReference type="EMBL" id="SMSE01000001">
    <property type="protein sequence ID" value="TDG15914.1"/>
    <property type="molecule type" value="Genomic_DNA"/>
</dbReference>
<dbReference type="SUPFAM" id="SSF52833">
    <property type="entry name" value="Thioredoxin-like"/>
    <property type="match status" value="1"/>
</dbReference>
<accession>A0A4R5LWQ4</accession>
<sequence>MSVAKVRELEKQIYELGQQLHQLRRETEPEEVPDYPFQTLEGTTSLGEMFAGRDRLLVIHNMGQGCRYCTVWADGINPFLPHLETAMSVVLVSRDDPALQRRFANERGWRFRMASHGGGDYIREQGTEPGQGNTPGVVCYQRREGRIYRLGGSSFGPGDQYCSLWPLLSLAGLSAEDWTPQFSYWKRPEHMDDGGANLND</sequence>
<proteinExistence type="predicted"/>
<dbReference type="OrthoDB" id="574359at2"/>
<comment type="caution">
    <text evidence="1">The sequence shown here is derived from an EMBL/GenBank/DDBJ whole genome shotgun (WGS) entry which is preliminary data.</text>
</comment>
<evidence type="ECO:0000313" key="2">
    <source>
        <dbReference type="Proteomes" id="UP000295554"/>
    </source>
</evidence>
<dbReference type="AlphaFoldDB" id="A0A4R5LWQ4"/>
<gene>
    <name evidence="1" type="ORF">E2F43_06730</name>
</gene>
<dbReference type="Proteomes" id="UP000295554">
    <property type="component" value="Unassembled WGS sequence"/>
</dbReference>
<reference evidence="1 2" key="1">
    <citation type="submission" date="2019-03" db="EMBL/GenBank/DDBJ databases">
        <title>Seongchinamella monodicae gen. nov., sp. nov., a novel member of the Gammaproteobacteria isolated from a tidal mudflat of beach.</title>
        <authorList>
            <person name="Yang H.G."/>
            <person name="Kang J.W."/>
            <person name="Lee S.D."/>
        </authorList>
    </citation>
    <scope>NUCLEOTIDE SEQUENCE [LARGE SCALE GENOMIC DNA]</scope>
    <source>
        <strain evidence="1 2">GH4-78</strain>
    </source>
</reference>